<comment type="subcellular location">
    <subcellularLocation>
        <location evidence="1">Membrane</location>
        <topology evidence="1">Multi-pass membrane protein</topology>
    </subcellularLocation>
</comment>
<dbReference type="Proteomes" id="UP000239872">
    <property type="component" value="Unassembled WGS sequence"/>
</dbReference>
<evidence type="ECO:0000313" key="7">
    <source>
        <dbReference type="EMBL" id="PQJ09320.1"/>
    </source>
</evidence>
<gene>
    <name evidence="7" type="ORF">CJD36_018910</name>
</gene>
<protein>
    <submittedName>
        <fullName evidence="7">DUF423 domain-containing protein</fullName>
    </submittedName>
</protein>
<proteinExistence type="inferred from homology"/>
<dbReference type="AlphaFoldDB" id="A0A2S7SR01"/>
<dbReference type="PANTHER" id="PTHR43461:SF1">
    <property type="entry name" value="TRANSMEMBRANE PROTEIN 256"/>
    <property type="match status" value="1"/>
</dbReference>
<evidence type="ECO:0000313" key="8">
    <source>
        <dbReference type="Proteomes" id="UP000239872"/>
    </source>
</evidence>
<dbReference type="GO" id="GO:0005886">
    <property type="term" value="C:plasma membrane"/>
    <property type="evidence" value="ECO:0007669"/>
    <property type="project" value="TreeGrafter"/>
</dbReference>
<comment type="caution">
    <text evidence="7">The sequence shown here is derived from an EMBL/GenBank/DDBJ whole genome shotgun (WGS) entry which is preliminary data.</text>
</comment>
<evidence type="ECO:0000256" key="3">
    <source>
        <dbReference type="ARBA" id="ARBA00022692"/>
    </source>
</evidence>
<dbReference type="EMBL" id="PPSL01000006">
    <property type="protein sequence ID" value="PQJ09320.1"/>
    <property type="molecule type" value="Genomic_DNA"/>
</dbReference>
<feature type="transmembrane region" description="Helical" evidence="6">
    <location>
        <begin position="70"/>
        <end position="89"/>
    </location>
</feature>
<keyword evidence="3 6" id="KW-0812">Transmembrane</keyword>
<evidence type="ECO:0000256" key="5">
    <source>
        <dbReference type="ARBA" id="ARBA00023136"/>
    </source>
</evidence>
<reference evidence="7 8" key="1">
    <citation type="submission" date="2018-01" db="EMBL/GenBank/DDBJ databases">
        <title>A novel member of the phylum Bacteroidetes isolated from glacier ice.</title>
        <authorList>
            <person name="Liu Q."/>
            <person name="Xin Y.-H."/>
        </authorList>
    </citation>
    <scope>NUCLEOTIDE SEQUENCE [LARGE SCALE GENOMIC DNA]</scope>
    <source>
        <strain evidence="7 8">RB1R16</strain>
    </source>
</reference>
<feature type="transmembrane region" description="Helical" evidence="6">
    <location>
        <begin position="101"/>
        <end position="126"/>
    </location>
</feature>
<evidence type="ECO:0000256" key="4">
    <source>
        <dbReference type="ARBA" id="ARBA00022989"/>
    </source>
</evidence>
<keyword evidence="5 6" id="KW-0472">Membrane</keyword>
<dbReference type="PANTHER" id="PTHR43461">
    <property type="entry name" value="TRANSMEMBRANE PROTEIN 256"/>
    <property type="match status" value="1"/>
</dbReference>
<dbReference type="RefSeq" id="WP_105040770.1">
    <property type="nucleotide sequence ID" value="NZ_PPSL01000006.1"/>
</dbReference>
<name>A0A2S7SR01_9BACT</name>
<evidence type="ECO:0000256" key="1">
    <source>
        <dbReference type="ARBA" id="ARBA00004141"/>
    </source>
</evidence>
<sequence>MYKPAIVAGIVLAGLAVVLGAFAAHGLKSMLPPEKIDVFQKGVTYQFYHSFALLILGVVYASFPNKQLEVAMPLFIGGIICFSGTLYLYPLLEVKNVNIPVIGRLITPVGGLLFISGWVMFLLGVLKKA</sequence>
<dbReference type="Pfam" id="PF04241">
    <property type="entry name" value="DUF423"/>
    <property type="match status" value="1"/>
</dbReference>
<accession>A0A2S7SR01</accession>
<keyword evidence="4 6" id="KW-1133">Transmembrane helix</keyword>
<feature type="transmembrane region" description="Helical" evidence="6">
    <location>
        <begin position="47"/>
        <end position="63"/>
    </location>
</feature>
<keyword evidence="8" id="KW-1185">Reference proteome</keyword>
<evidence type="ECO:0000256" key="2">
    <source>
        <dbReference type="ARBA" id="ARBA00009694"/>
    </source>
</evidence>
<dbReference type="OrthoDB" id="9802121at2"/>
<dbReference type="InterPro" id="IPR006696">
    <property type="entry name" value="DUF423"/>
</dbReference>
<comment type="similarity">
    <text evidence="2">Belongs to the UPF0382 family.</text>
</comment>
<organism evidence="7 8">
    <name type="scientific">Flavipsychrobacter stenotrophus</name>
    <dbReference type="NCBI Taxonomy" id="2077091"/>
    <lineage>
        <taxon>Bacteria</taxon>
        <taxon>Pseudomonadati</taxon>
        <taxon>Bacteroidota</taxon>
        <taxon>Chitinophagia</taxon>
        <taxon>Chitinophagales</taxon>
        <taxon>Chitinophagaceae</taxon>
        <taxon>Flavipsychrobacter</taxon>
    </lineage>
</organism>
<evidence type="ECO:0000256" key="6">
    <source>
        <dbReference type="SAM" id="Phobius"/>
    </source>
</evidence>